<comment type="caution">
    <text evidence="1">The sequence shown here is derived from an EMBL/GenBank/DDBJ whole genome shotgun (WGS) entry which is preliminary data.</text>
</comment>
<organism evidence="1 2">
    <name type="scientific">Candidatus Gottesmanbacteria bacterium CG11_big_fil_rev_8_21_14_0_20_37_11</name>
    <dbReference type="NCBI Taxonomy" id="1974575"/>
    <lineage>
        <taxon>Bacteria</taxon>
        <taxon>Candidatus Gottesmaniibacteriota</taxon>
    </lineage>
</organism>
<proteinExistence type="predicted"/>
<dbReference type="EMBL" id="PCWS01000075">
    <property type="protein sequence ID" value="PIR08391.1"/>
    <property type="molecule type" value="Genomic_DNA"/>
</dbReference>
<dbReference type="AlphaFoldDB" id="A0A2H0NHN5"/>
<evidence type="ECO:0000313" key="1">
    <source>
        <dbReference type="EMBL" id="PIR08391.1"/>
    </source>
</evidence>
<evidence type="ECO:0000313" key="2">
    <source>
        <dbReference type="Proteomes" id="UP000230707"/>
    </source>
</evidence>
<dbReference type="Proteomes" id="UP000230707">
    <property type="component" value="Unassembled WGS sequence"/>
</dbReference>
<gene>
    <name evidence="1" type="ORF">COV53_03265</name>
</gene>
<name>A0A2H0NHN5_9BACT</name>
<accession>A0A2H0NHN5</accession>
<protein>
    <submittedName>
        <fullName evidence="1">Uncharacterized protein</fullName>
    </submittedName>
</protein>
<sequence>MGEREMMGQTYEKQRYLDGFIKTRHLKDALKPLSEKTGVDFLEFYENDYNIPPKRNGVKQEPVRTSISDPHDEELSDVTPYFVDQEGRRYYRYIGYRYNPEKQAADCEDFLMVEEALPKGKILAIFEYGQRPSRYKFDGYDIRYRKLVGCFGIKEGTVRSEDLAVDLTSFWMGASKSEDKFPDRVKRVQTSLADTSHLIKKYPQVNPVDIASLTRSATLPEENRVIDIGVIDRSTVIDPMTQLNILKEEGRFLFADQEGPDKWFQFLFTGAVFSQNEGDKMPSNIRTDLPLGAIRHFLGESTGAERGLIDDFLASALREGTDLRQVLGETRDWVRNRMAVVLYVVRKLHHEGIDLVPRGGYQDFVNMVENKLEAIQKDQSVFAENEVGLR</sequence>
<reference evidence="1 2" key="1">
    <citation type="submission" date="2017-09" db="EMBL/GenBank/DDBJ databases">
        <title>Depth-based differentiation of microbial function through sediment-hosted aquifers and enrichment of novel symbionts in the deep terrestrial subsurface.</title>
        <authorList>
            <person name="Probst A.J."/>
            <person name="Ladd B."/>
            <person name="Jarett J.K."/>
            <person name="Geller-Mcgrath D.E."/>
            <person name="Sieber C.M."/>
            <person name="Emerson J.B."/>
            <person name="Anantharaman K."/>
            <person name="Thomas B.C."/>
            <person name="Malmstrom R."/>
            <person name="Stieglmeier M."/>
            <person name="Klingl A."/>
            <person name="Woyke T."/>
            <person name="Ryan C.M."/>
            <person name="Banfield J.F."/>
        </authorList>
    </citation>
    <scope>NUCLEOTIDE SEQUENCE [LARGE SCALE GENOMIC DNA]</scope>
    <source>
        <strain evidence="1">CG11_big_fil_rev_8_21_14_0_20_37_11</strain>
    </source>
</reference>